<name>A0AA40E3T8_9PEZI</name>
<evidence type="ECO:0000313" key="3">
    <source>
        <dbReference type="EMBL" id="KAK0721548.1"/>
    </source>
</evidence>
<organism evidence="3 4">
    <name type="scientific">Apiosordaria backusii</name>
    <dbReference type="NCBI Taxonomy" id="314023"/>
    <lineage>
        <taxon>Eukaryota</taxon>
        <taxon>Fungi</taxon>
        <taxon>Dikarya</taxon>
        <taxon>Ascomycota</taxon>
        <taxon>Pezizomycotina</taxon>
        <taxon>Sordariomycetes</taxon>
        <taxon>Sordariomycetidae</taxon>
        <taxon>Sordariales</taxon>
        <taxon>Lasiosphaeriaceae</taxon>
        <taxon>Apiosordaria</taxon>
    </lineage>
</organism>
<feature type="compositionally biased region" description="Basic residues" evidence="1">
    <location>
        <begin position="269"/>
        <end position="287"/>
    </location>
</feature>
<dbReference type="InterPro" id="IPR028005">
    <property type="entry name" value="AcTrfase_ESCO_Znf_dom"/>
</dbReference>
<dbReference type="EMBL" id="JAUKTV010000012">
    <property type="protein sequence ID" value="KAK0721548.1"/>
    <property type="molecule type" value="Genomic_DNA"/>
</dbReference>
<dbReference type="Proteomes" id="UP001172159">
    <property type="component" value="Unassembled WGS sequence"/>
</dbReference>
<evidence type="ECO:0000259" key="2">
    <source>
        <dbReference type="Pfam" id="PF13878"/>
    </source>
</evidence>
<accession>A0AA40E3T8</accession>
<keyword evidence="4" id="KW-1185">Reference proteome</keyword>
<comment type="caution">
    <text evidence="3">The sequence shown here is derived from an EMBL/GenBank/DDBJ whole genome shotgun (WGS) entry which is preliminary data.</text>
</comment>
<proteinExistence type="predicted"/>
<feature type="region of interest" description="Disordered" evidence="1">
    <location>
        <begin position="197"/>
        <end position="220"/>
    </location>
</feature>
<sequence>MSLDPTPEAVLEFSETGATTSLPRQRKRPLRTYGRQSTSARDQGQNYRPLKKQKVVSQEEDQENQENQVSKPIEEPPIPSPPEAPKQVSTIPKKKGGSILSYFKPRSQPVQPTSDASTSPATPTTLSDAPELDEDSTATPPSSPPSGALFKRPRERRRLQSKVTAWPCPGVAVSREPSPEAIIASDGEELYDEIIVKGDREKENDTASEISEDTRSITTETREKKRTLLKQKQMVQTVLNLSINKDPGILICKDCGVLYNPLNEQDRKEHKRQHAAHVRSLRAKSAS</sequence>
<evidence type="ECO:0000256" key="1">
    <source>
        <dbReference type="SAM" id="MobiDB-lite"/>
    </source>
</evidence>
<dbReference type="AlphaFoldDB" id="A0AA40E3T8"/>
<dbReference type="Pfam" id="PF13878">
    <property type="entry name" value="zf-C2H2_3"/>
    <property type="match status" value="1"/>
</dbReference>
<feature type="compositionally biased region" description="Pro residues" evidence="1">
    <location>
        <begin position="75"/>
        <end position="84"/>
    </location>
</feature>
<feature type="compositionally biased region" description="Basic residues" evidence="1">
    <location>
        <begin position="151"/>
        <end position="160"/>
    </location>
</feature>
<gene>
    <name evidence="3" type="ORF">B0T21DRAFT_414726</name>
</gene>
<feature type="domain" description="N-acetyltransferase ESCO zinc-finger" evidence="2">
    <location>
        <begin position="236"/>
        <end position="275"/>
    </location>
</feature>
<protein>
    <recommendedName>
        <fullName evidence="2">N-acetyltransferase ESCO zinc-finger domain-containing protein</fullName>
    </recommendedName>
</protein>
<feature type="region of interest" description="Disordered" evidence="1">
    <location>
        <begin position="1"/>
        <end position="174"/>
    </location>
</feature>
<evidence type="ECO:0000313" key="4">
    <source>
        <dbReference type="Proteomes" id="UP001172159"/>
    </source>
</evidence>
<reference evidence="3" key="1">
    <citation type="submission" date="2023-06" db="EMBL/GenBank/DDBJ databases">
        <title>Genome-scale phylogeny and comparative genomics of the fungal order Sordariales.</title>
        <authorList>
            <consortium name="Lawrence Berkeley National Laboratory"/>
            <person name="Hensen N."/>
            <person name="Bonometti L."/>
            <person name="Westerberg I."/>
            <person name="Brannstrom I.O."/>
            <person name="Guillou S."/>
            <person name="Cros-Aarteil S."/>
            <person name="Calhoun S."/>
            <person name="Haridas S."/>
            <person name="Kuo A."/>
            <person name="Mondo S."/>
            <person name="Pangilinan J."/>
            <person name="Riley R."/>
            <person name="Labutti K."/>
            <person name="Andreopoulos B."/>
            <person name="Lipzen A."/>
            <person name="Chen C."/>
            <person name="Yanf M."/>
            <person name="Daum C."/>
            <person name="Ng V."/>
            <person name="Clum A."/>
            <person name="Steindorff A."/>
            <person name="Ohm R."/>
            <person name="Martin F."/>
            <person name="Silar P."/>
            <person name="Natvig D."/>
            <person name="Lalanne C."/>
            <person name="Gautier V."/>
            <person name="Ament-Velasquez S.L."/>
            <person name="Kruys A."/>
            <person name="Hutchinson M.I."/>
            <person name="Powell A.J."/>
            <person name="Barry K."/>
            <person name="Miller A.N."/>
            <person name="Grigoriev I.V."/>
            <person name="Debuchy R."/>
            <person name="Gladieux P."/>
            <person name="Thoren M.H."/>
            <person name="Johannesson H."/>
        </authorList>
    </citation>
    <scope>NUCLEOTIDE SEQUENCE</scope>
    <source>
        <strain evidence="3">CBS 540.89</strain>
    </source>
</reference>
<feature type="compositionally biased region" description="Polar residues" evidence="1">
    <location>
        <begin position="34"/>
        <end position="46"/>
    </location>
</feature>
<feature type="compositionally biased region" description="Low complexity" evidence="1">
    <location>
        <begin position="112"/>
        <end position="129"/>
    </location>
</feature>
<feature type="region of interest" description="Disordered" evidence="1">
    <location>
        <begin position="265"/>
        <end position="287"/>
    </location>
</feature>